<comment type="caution">
    <text evidence="1">The sequence shown here is derived from an EMBL/GenBank/DDBJ whole genome shotgun (WGS) entry which is preliminary data.</text>
</comment>
<dbReference type="Proteomes" id="UP000324800">
    <property type="component" value="Unassembled WGS sequence"/>
</dbReference>
<dbReference type="EMBL" id="SNRW01003069">
    <property type="protein sequence ID" value="KAA6390888.1"/>
    <property type="molecule type" value="Genomic_DNA"/>
</dbReference>
<protein>
    <submittedName>
        <fullName evidence="1">Uncharacterized protein</fullName>
    </submittedName>
</protein>
<reference evidence="1 2" key="1">
    <citation type="submission" date="2019-03" db="EMBL/GenBank/DDBJ databases">
        <title>Single cell metagenomics reveals metabolic interactions within the superorganism composed of flagellate Streblomastix strix and complex community of Bacteroidetes bacteria on its surface.</title>
        <authorList>
            <person name="Treitli S.C."/>
            <person name="Kolisko M."/>
            <person name="Husnik F."/>
            <person name="Keeling P."/>
            <person name="Hampl V."/>
        </authorList>
    </citation>
    <scope>NUCLEOTIDE SEQUENCE [LARGE SCALE GENOMIC DNA]</scope>
    <source>
        <strain evidence="1">ST1C</strain>
    </source>
</reference>
<evidence type="ECO:0000313" key="2">
    <source>
        <dbReference type="Proteomes" id="UP000324800"/>
    </source>
</evidence>
<organism evidence="1 2">
    <name type="scientific">Streblomastix strix</name>
    <dbReference type="NCBI Taxonomy" id="222440"/>
    <lineage>
        <taxon>Eukaryota</taxon>
        <taxon>Metamonada</taxon>
        <taxon>Preaxostyla</taxon>
        <taxon>Oxymonadida</taxon>
        <taxon>Streblomastigidae</taxon>
        <taxon>Streblomastix</taxon>
    </lineage>
</organism>
<dbReference type="AlphaFoldDB" id="A0A5J4W7P4"/>
<evidence type="ECO:0000313" key="1">
    <source>
        <dbReference type="EMBL" id="KAA6390888.1"/>
    </source>
</evidence>
<gene>
    <name evidence="1" type="ORF">EZS28_013583</name>
</gene>
<proteinExistence type="predicted"/>
<sequence length="73" mass="8792">MMRESFFDKLSQSCIPANKHDYCFLLGDLNFGMWMEMQRKDIEREIWISRGQSYRFNVEIHVLDTSRIKQLSA</sequence>
<name>A0A5J4W7P4_9EUKA</name>
<accession>A0A5J4W7P4</accession>